<proteinExistence type="predicted"/>
<reference evidence="1" key="1">
    <citation type="submission" date="2023-08" db="EMBL/GenBank/DDBJ databases">
        <authorList>
            <person name="Alioto T."/>
            <person name="Alioto T."/>
            <person name="Gomez Garrido J."/>
        </authorList>
    </citation>
    <scope>NUCLEOTIDE SEQUENCE</scope>
</reference>
<sequence>MLLKVKYQNTKKYIRLTSGFTFVDFLAQGRQPRRQALPVDDRVDQRPDGQMDGIVDECLAGALSVWKAI</sequence>
<keyword evidence="2" id="KW-1185">Reference proteome</keyword>
<dbReference type="AlphaFoldDB" id="A0AAV1EIL2"/>
<evidence type="ECO:0000313" key="1">
    <source>
        <dbReference type="EMBL" id="CAJ1048560.1"/>
    </source>
</evidence>
<dbReference type="EMBL" id="OY660864">
    <property type="protein sequence ID" value="CAJ1048560.1"/>
    <property type="molecule type" value="Genomic_DNA"/>
</dbReference>
<gene>
    <name evidence="1" type="ORF">XNOV1_A028702</name>
</gene>
<accession>A0AAV1EIL2</accession>
<evidence type="ECO:0000313" key="2">
    <source>
        <dbReference type="Proteomes" id="UP001178508"/>
    </source>
</evidence>
<dbReference type="Proteomes" id="UP001178508">
    <property type="component" value="Chromosome 1"/>
</dbReference>
<name>A0AAV1EIL2_XYRNO</name>
<protein>
    <submittedName>
        <fullName evidence="1">Uncharacterized protein</fullName>
    </submittedName>
</protein>
<organism evidence="1 2">
    <name type="scientific">Xyrichtys novacula</name>
    <name type="common">Pearly razorfish</name>
    <name type="synonym">Hemipteronotus novacula</name>
    <dbReference type="NCBI Taxonomy" id="13765"/>
    <lineage>
        <taxon>Eukaryota</taxon>
        <taxon>Metazoa</taxon>
        <taxon>Chordata</taxon>
        <taxon>Craniata</taxon>
        <taxon>Vertebrata</taxon>
        <taxon>Euteleostomi</taxon>
        <taxon>Actinopterygii</taxon>
        <taxon>Neopterygii</taxon>
        <taxon>Teleostei</taxon>
        <taxon>Neoteleostei</taxon>
        <taxon>Acanthomorphata</taxon>
        <taxon>Eupercaria</taxon>
        <taxon>Labriformes</taxon>
        <taxon>Labridae</taxon>
        <taxon>Xyrichtys</taxon>
    </lineage>
</organism>